<keyword evidence="2" id="KW-0698">rRNA processing</keyword>
<keyword evidence="4" id="KW-0539">Nucleus</keyword>
<dbReference type="PANTHER" id="PTHR23271:SF1">
    <property type="entry name" value="U3 SMALL NUCLEOLAR RNA-ASSOCIATED PROTEIN 6 HOMOLOG"/>
    <property type="match status" value="1"/>
</dbReference>
<dbReference type="GO" id="GO:0030515">
    <property type="term" value="F:snoRNA binding"/>
    <property type="evidence" value="ECO:0007669"/>
    <property type="project" value="InterPro"/>
</dbReference>
<sequence>MARARAVETRLERLLPSLEEYFTSGLLTHDETQDVARQRTHWEYRLIAKPLLLLDVQNAVAYELGLEKRIEEYCRTTKLVLKHRWAVLERIETIYRIGIKHIKDRDELELLRREFVQFLKAHNRHSSLSALYGELMVRYPTRSSLWVEAALYEGIEMGNTDNGRVIVQQAVLTAGAQPEVWNAAFLLELYFADRLLQKLVEEGSKKEQKSPKEDIVEELREENAALASVVVDLALVKAVVEEALESPACGPNLVQLLLESAMRFSFAKSVVETLMASAASKMLSALTSDDGPARTASNNWRGAGLFRFVTDFLRIDVIMLDRGVMGDAASFLRSRGRFHASTPAERTAALVKAFAASLTLAQSERISSFLALGRLQETAVAELEPLLEALRESTSASGVSAVCRRLLSNQHSSITEAVMCLCGKKDASLLQRLASVAAERVQAALQTVSEELPVKVKKARHEGKSGKSITWRIWRFLLPDDRKAVEASVPQTVTRFASGDDVERLVLSQCDVKDVFAVENALTLFLREFHLIGENEGIEGLHRLCFHKSKTPIALWKVFHLLELRCKPHLKPSRTPSSVSSDSDIDDDDVMDKKRGATINDASYASAGLKFLAGVPHGLLDQVAEEERLEGCWGLLSVRVQRLTGLKDTTTRADFIACLQRSSSDMWVEGVRSVLRVARLCEPLPRQTHTEIAIPFLEAVALERGGKDGGAVQEARDAHERLLGMYALSKHPNSFLPLVHQVPRRAETRESLLPAELNATDWARLVAFERDVAKDLRRAKEAAVRARRLSLAPQRLLAMLSTY</sequence>
<dbReference type="GO" id="GO:0032040">
    <property type="term" value="C:small-subunit processome"/>
    <property type="evidence" value="ECO:0007669"/>
    <property type="project" value="TreeGrafter"/>
</dbReference>
<dbReference type="GO" id="GO:0034388">
    <property type="term" value="C:Pwp2p-containing subcomplex of 90S preribosome"/>
    <property type="evidence" value="ECO:0007669"/>
    <property type="project" value="TreeGrafter"/>
</dbReference>
<evidence type="ECO:0000256" key="2">
    <source>
        <dbReference type="ARBA" id="ARBA00022552"/>
    </source>
</evidence>
<name>K2N7K0_TRYCR</name>
<evidence type="ECO:0000256" key="3">
    <source>
        <dbReference type="ARBA" id="ARBA00022737"/>
    </source>
</evidence>
<dbReference type="OrthoDB" id="28112at2759"/>
<dbReference type="AlphaFoldDB" id="K2N7K0"/>
<dbReference type="EMBL" id="AHKC01011850">
    <property type="protein sequence ID" value="EKF30666.1"/>
    <property type="molecule type" value="Genomic_DNA"/>
</dbReference>
<organism evidence="6 7">
    <name type="scientific">Trypanosoma cruzi marinkellei</name>
    <dbReference type="NCBI Taxonomy" id="85056"/>
    <lineage>
        <taxon>Eukaryota</taxon>
        <taxon>Discoba</taxon>
        <taxon>Euglenozoa</taxon>
        <taxon>Kinetoplastea</taxon>
        <taxon>Metakinetoplastina</taxon>
        <taxon>Trypanosomatida</taxon>
        <taxon>Trypanosomatidae</taxon>
        <taxon>Trypanosoma</taxon>
        <taxon>Schizotrypanum</taxon>
    </lineage>
</organism>
<dbReference type="Proteomes" id="UP000007350">
    <property type="component" value="Unassembled WGS sequence"/>
</dbReference>
<evidence type="ECO:0000256" key="4">
    <source>
        <dbReference type="ARBA" id="ARBA00023242"/>
    </source>
</evidence>
<dbReference type="GO" id="GO:0000462">
    <property type="term" value="P:maturation of SSU-rRNA from tricistronic rRNA transcript (SSU-rRNA, 5.8S rRNA, LSU-rRNA)"/>
    <property type="evidence" value="ECO:0007669"/>
    <property type="project" value="InterPro"/>
</dbReference>
<gene>
    <name evidence="6" type="ORF">MOQ_005516</name>
</gene>
<evidence type="ECO:0000313" key="6">
    <source>
        <dbReference type="EMBL" id="EKF30666.1"/>
    </source>
</evidence>
<dbReference type="SUPFAM" id="SSF48452">
    <property type="entry name" value="TPR-like"/>
    <property type="match status" value="1"/>
</dbReference>
<dbReference type="InterPro" id="IPR055347">
    <property type="entry name" value="UTP6_N"/>
</dbReference>
<proteinExistence type="predicted"/>
<dbReference type="InterPro" id="IPR011990">
    <property type="entry name" value="TPR-like_helical_dom_sf"/>
</dbReference>
<evidence type="ECO:0000313" key="7">
    <source>
        <dbReference type="Proteomes" id="UP000007350"/>
    </source>
</evidence>
<dbReference type="PANTHER" id="PTHR23271">
    <property type="entry name" value="HEPATOCELLULAR CARCINOMA-ASSOCIATED ANTIGEN 66"/>
    <property type="match status" value="1"/>
</dbReference>
<comment type="subcellular location">
    <subcellularLocation>
        <location evidence="1">Nucleus</location>
        <location evidence="1">Nucleolus</location>
    </subcellularLocation>
</comment>
<accession>K2N7K0</accession>
<feature type="domain" description="U3 small nucleolar RNA-associated protein 6 N-terminal" evidence="5">
    <location>
        <begin position="11"/>
        <end position="79"/>
    </location>
</feature>
<keyword evidence="3" id="KW-0677">Repeat</keyword>
<reference evidence="6 7" key="1">
    <citation type="journal article" date="2012" name="BMC Genomics">
        <title>Comparative genomic analysis of human infective Trypanosoma cruzi lineages with the bat-restricted subspecies T. cruzi marinkellei.</title>
        <authorList>
            <person name="Franzen O."/>
            <person name="Talavera-Lopez C."/>
            <person name="Ochaya S."/>
            <person name="Butler C.E."/>
            <person name="Messenger L.A."/>
            <person name="Lewis M.D."/>
            <person name="Llewellyn M.S."/>
            <person name="Marinkelle C.J."/>
            <person name="Tyler K.M."/>
            <person name="Miles M.A."/>
            <person name="Andersson B."/>
        </authorList>
    </citation>
    <scope>NUCLEOTIDE SEQUENCE [LARGE SCALE GENOMIC DNA]</scope>
    <source>
        <strain evidence="6 7">B7</strain>
    </source>
</reference>
<dbReference type="Gene3D" id="1.25.40.10">
    <property type="entry name" value="Tetratricopeptide repeat domain"/>
    <property type="match status" value="1"/>
</dbReference>
<keyword evidence="7" id="KW-1185">Reference proteome</keyword>
<evidence type="ECO:0000256" key="1">
    <source>
        <dbReference type="ARBA" id="ARBA00004604"/>
    </source>
</evidence>
<dbReference type="Pfam" id="PF08640">
    <property type="entry name" value="U3_assoc_6"/>
    <property type="match status" value="1"/>
</dbReference>
<dbReference type="InterPro" id="IPR013949">
    <property type="entry name" value="Utp6"/>
</dbReference>
<protein>
    <recommendedName>
        <fullName evidence="5">U3 small nucleolar RNA-associated protein 6 N-terminal domain-containing protein</fullName>
    </recommendedName>
</protein>
<comment type="caution">
    <text evidence="6">The sequence shown here is derived from an EMBL/GenBank/DDBJ whole genome shotgun (WGS) entry which is preliminary data.</text>
</comment>
<evidence type="ECO:0000259" key="5">
    <source>
        <dbReference type="Pfam" id="PF08640"/>
    </source>
</evidence>